<dbReference type="GO" id="GO:0004377">
    <property type="term" value="F:GDP-Man:Man(3)GlcNAc(2)-PP-Dol alpha-1,2-mannosyltransferase activity"/>
    <property type="evidence" value="ECO:0007669"/>
    <property type="project" value="UniProtKB-UniRule"/>
</dbReference>
<evidence type="ECO:0000259" key="16">
    <source>
        <dbReference type="Pfam" id="PF15924"/>
    </source>
</evidence>
<feature type="domain" description="ALG11 mannosyltransferase N-terminal" evidence="16">
    <location>
        <begin position="92"/>
        <end position="300"/>
    </location>
</feature>
<dbReference type="CDD" id="cd03806">
    <property type="entry name" value="GT4_ALG11-like"/>
    <property type="match status" value="1"/>
</dbReference>
<dbReference type="InterPro" id="IPR038013">
    <property type="entry name" value="ALG11"/>
</dbReference>
<evidence type="ECO:0000256" key="10">
    <source>
        <dbReference type="ARBA" id="ARBA00022989"/>
    </source>
</evidence>
<dbReference type="AlphaFoldDB" id="A0A0B1P5W7"/>
<dbReference type="GO" id="GO:0006488">
    <property type="term" value="P:dolichol-linked oligosaccharide biosynthetic process"/>
    <property type="evidence" value="ECO:0007669"/>
    <property type="project" value="EnsemblFungi"/>
</dbReference>
<keyword evidence="18" id="KW-1185">Reference proteome</keyword>
<evidence type="ECO:0000256" key="4">
    <source>
        <dbReference type="ARBA" id="ARBA00012645"/>
    </source>
</evidence>
<evidence type="ECO:0000313" key="17">
    <source>
        <dbReference type="EMBL" id="KHJ34097.1"/>
    </source>
</evidence>
<keyword evidence="9 14" id="KW-0256">Endoplasmic reticulum</keyword>
<comment type="caution">
    <text evidence="17">The sequence shown here is derived from an EMBL/GenBank/DDBJ whole genome shotgun (WGS) entry which is preliminary data.</text>
</comment>
<keyword evidence="7 14" id="KW-0808">Transferase</keyword>
<evidence type="ECO:0000256" key="7">
    <source>
        <dbReference type="ARBA" id="ARBA00022679"/>
    </source>
</evidence>
<accession>A0A0B1P5W7</accession>
<keyword evidence="8" id="KW-0812">Transmembrane</keyword>
<evidence type="ECO:0000256" key="5">
    <source>
        <dbReference type="ARBA" id="ARBA00022018"/>
    </source>
</evidence>
<evidence type="ECO:0000256" key="2">
    <source>
        <dbReference type="ARBA" id="ARBA00004922"/>
    </source>
</evidence>
<sequence length="540" mass="60642">MILITLLSFFPIGLLLFGSILAVRAGRILGNLILKKNHARRSKLLQIFADEEKEFDHLGNGNRDSDEWENVEGYTMEKTPSSAIIDMEWDGIVGFFHPFCDAGGGGERVLWAGIKAMQNRWPKAKFVVYTGDQGVEKETILNHVQSRFNITLHAPSIQLLYLTTRSWVLASSWPHFTLLGQSIGSIVLAWNAFSLLVPDIFIDTMGYAFSLAFCKFLFPNLPTGAYIHFPTISTDMLSSLKSTSLSNIQGLNAGRGLGVLGFGKRIYWHLFANLYSLVGGSIDLVMTNSTWTQQHIMSLWGSWRSWVKKTVPQTVYPPVAVDEIVSAIKISDTSEKKRKPIIIYLGQFRPEKNHRLILNSFAKFKRSCTSVSKVAKLVLVGSIRNDDDIARVNDLKVLTNQLDIVDSIIFELDVTWPDVLKWLASASIGVNGMWNEHFGIGIVEYQAAGLIPVVHNSGGPKLDIVKSSEGQPTGFYASTAEEYAACFEMILDMSDVEKVEMRQRVRKNTQRFTEEVFITEWIKQVEKLVDMSKSSKMKEP</sequence>
<dbReference type="HOGENOM" id="CLU_017896_1_1_1"/>
<evidence type="ECO:0000313" key="18">
    <source>
        <dbReference type="Proteomes" id="UP000030854"/>
    </source>
</evidence>
<keyword evidence="11" id="KW-0472">Membrane</keyword>
<dbReference type="STRING" id="52586.A0A0B1P5W7"/>
<evidence type="ECO:0000256" key="9">
    <source>
        <dbReference type="ARBA" id="ARBA00022824"/>
    </source>
</evidence>
<comment type="pathway">
    <text evidence="2 14">Protein modification; protein glycosylation.</text>
</comment>
<dbReference type="EC" id="2.4.1.131" evidence="4 14"/>
<dbReference type="PANTHER" id="PTHR45919">
    <property type="entry name" value="GDP-MAN:MAN(3)GLCNAC(2)-PP-DOL ALPHA-1,2-MANNOSYLTRANSFERASE"/>
    <property type="match status" value="1"/>
</dbReference>
<comment type="catalytic activity">
    <reaction evidence="12 14">
        <text>an alpha-D-Man-(1-&gt;3)-[alpha-D-Man-(1-&gt;6)]-beta-D-Man-(1-&gt;4)-beta-D-GlcNAc-(1-&gt;4)-alpha-D-GlcNAc-diphospho-di-trans,poly-cis-dolichol + 2 GDP-alpha-D-mannose = an alpha-D-Man-(1-&gt;2)-alpha-D-Man-(1-&gt;2)-alpha-D-Man-(1-&gt;3)-[alpha-D-Man-(1-&gt;6)]-beta-D-Man-(1-&gt;4)-beta-D-GlcNAc-(1-&gt;4)-alpha-D-GlcNAc-diphospho-di-trans,poly-cis-dolichol + 2 GDP + 2 H(+)</text>
        <dbReference type="Rhea" id="RHEA:29523"/>
        <dbReference type="Rhea" id="RHEA-COMP:19515"/>
        <dbReference type="Rhea" id="RHEA-COMP:19516"/>
        <dbReference type="ChEBI" id="CHEBI:15378"/>
        <dbReference type="ChEBI" id="CHEBI:57527"/>
        <dbReference type="ChEBI" id="CHEBI:58189"/>
        <dbReference type="ChEBI" id="CHEBI:132511"/>
        <dbReference type="ChEBI" id="CHEBI:132515"/>
        <dbReference type="EC" id="2.4.1.131"/>
    </reaction>
    <physiologicalReaction direction="left-to-right" evidence="12 14">
        <dbReference type="Rhea" id="RHEA:29524"/>
    </physiologicalReaction>
</comment>
<dbReference type="FunFam" id="3.40.50.2000:FF:000168">
    <property type="entry name" value="Alpha-1,2-mannosyltransferase (Alg11), putative"/>
    <property type="match status" value="1"/>
</dbReference>
<evidence type="ECO:0000256" key="3">
    <source>
        <dbReference type="ARBA" id="ARBA00009481"/>
    </source>
</evidence>
<keyword evidence="10" id="KW-1133">Transmembrane helix</keyword>
<evidence type="ECO:0000256" key="6">
    <source>
        <dbReference type="ARBA" id="ARBA00022676"/>
    </source>
</evidence>
<dbReference type="EMBL" id="JNVN01001056">
    <property type="protein sequence ID" value="KHJ34097.1"/>
    <property type="molecule type" value="Genomic_DNA"/>
</dbReference>
<keyword evidence="6 14" id="KW-0328">Glycosyltransferase</keyword>
<dbReference type="OMA" id="ARLYGWV"/>
<evidence type="ECO:0000256" key="8">
    <source>
        <dbReference type="ARBA" id="ARBA00022692"/>
    </source>
</evidence>
<reference evidence="17 18" key="1">
    <citation type="journal article" date="2014" name="BMC Genomics">
        <title>Adaptive genomic structural variation in the grape powdery mildew pathogen, Erysiphe necator.</title>
        <authorList>
            <person name="Jones L."/>
            <person name="Riaz S."/>
            <person name="Morales-Cruz A."/>
            <person name="Amrine K.C."/>
            <person name="McGuire B."/>
            <person name="Gubler W.D."/>
            <person name="Walker M.A."/>
            <person name="Cantu D."/>
        </authorList>
    </citation>
    <scope>NUCLEOTIDE SEQUENCE [LARGE SCALE GENOMIC DNA]</scope>
    <source>
        <strain evidence="18">c</strain>
    </source>
</reference>
<dbReference type="GO" id="GO:0005789">
    <property type="term" value="C:endoplasmic reticulum membrane"/>
    <property type="evidence" value="ECO:0007669"/>
    <property type="project" value="UniProtKB-SubCell"/>
</dbReference>
<comment type="similarity">
    <text evidence="3 14">Belongs to the glycosyltransferase group 1 family. Glycosyltransferase 4 subfamily.</text>
</comment>
<protein>
    <recommendedName>
        <fullName evidence="5 14">GDP-Man:Man(3)GlcNAc(2)-PP-Dol alpha-1,2-mannosyltransferase</fullName>
        <ecNumber evidence="4 14">2.4.1.131</ecNumber>
    </recommendedName>
</protein>
<dbReference type="PANTHER" id="PTHR45919:SF1">
    <property type="entry name" value="GDP-MAN:MAN(3)GLCNAC(2)-PP-DOL ALPHA-1,2-MANNOSYLTRANSFERASE"/>
    <property type="match status" value="1"/>
</dbReference>
<dbReference type="UniPathway" id="UPA00378"/>
<dbReference type="Proteomes" id="UP000030854">
    <property type="component" value="Unassembled WGS sequence"/>
</dbReference>
<evidence type="ECO:0000256" key="11">
    <source>
        <dbReference type="ARBA" id="ARBA00023136"/>
    </source>
</evidence>
<evidence type="ECO:0000256" key="14">
    <source>
        <dbReference type="RuleBase" id="RU367051"/>
    </source>
</evidence>
<organism evidence="17 18">
    <name type="scientific">Uncinula necator</name>
    <name type="common">Grape powdery mildew</name>
    <dbReference type="NCBI Taxonomy" id="52586"/>
    <lineage>
        <taxon>Eukaryota</taxon>
        <taxon>Fungi</taxon>
        <taxon>Dikarya</taxon>
        <taxon>Ascomycota</taxon>
        <taxon>Pezizomycotina</taxon>
        <taxon>Leotiomycetes</taxon>
        <taxon>Erysiphales</taxon>
        <taxon>Erysiphaceae</taxon>
        <taxon>Erysiphe</taxon>
    </lineage>
</organism>
<dbReference type="Pfam" id="PF15924">
    <property type="entry name" value="ALG11_N"/>
    <property type="match status" value="1"/>
</dbReference>
<evidence type="ECO:0000259" key="15">
    <source>
        <dbReference type="Pfam" id="PF00534"/>
    </source>
</evidence>
<evidence type="ECO:0000256" key="12">
    <source>
        <dbReference type="ARBA" id="ARBA00045065"/>
    </source>
</evidence>
<gene>
    <name evidence="17" type="ORF">EV44_g0434</name>
</gene>
<evidence type="ECO:0000256" key="13">
    <source>
        <dbReference type="ARBA" id="ARBA00056799"/>
    </source>
</evidence>
<dbReference type="Gene3D" id="3.40.50.2000">
    <property type="entry name" value="Glycogen Phosphorylase B"/>
    <property type="match status" value="1"/>
</dbReference>
<dbReference type="Pfam" id="PF00534">
    <property type="entry name" value="Glycos_transf_1"/>
    <property type="match status" value="1"/>
</dbReference>
<proteinExistence type="inferred from homology"/>
<evidence type="ECO:0000256" key="1">
    <source>
        <dbReference type="ARBA" id="ARBA00004389"/>
    </source>
</evidence>
<name>A0A0B1P5W7_UNCNE</name>
<dbReference type="InterPro" id="IPR031814">
    <property type="entry name" value="ALG11_N"/>
</dbReference>
<feature type="domain" description="Glycosyl transferase family 1" evidence="15">
    <location>
        <begin position="333"/>
        <end position="511"/>
    </location>
</feature>
<comment type="function">
    <text evidence="13 14">GDP-Man:Man(3)GlcNAc(2)-PP-Dol alpha-1,2-mannosyltransferase that operates in the biosynthetic pathway of dolichol-linked oligosaccharides, the glycan precursors employed in protein asparagine (N)-glycosylation. The assembly of dolichol-linked oligosaccharides begins on the cytosolic side of the endoplasmic reticulum membrane and finishes in its lumen. The sequential addition of sugars to dolichol pyrophosphate produces dolichol-linked oligosaccharides containing fourteen sugars, including two GlcNAcs, nine mannoses and three glucoses. Once assembled, the oligosaccharide is transferred from the lipid to nascent proteins by oligosaccharyltransferases. Catalyzes, on the cytoplasmic face of the endoplasmic reticulum, the addition of the fourth and fifth mannose residues to the dolichol-linked oligosaccharide chain, to produce Man(5)GlcNAc(2)-PP-dolichol core oligosaccharide.</text>
</comment>
<comment type="subcellular location">
    <subcellularLocation>
        <location evidence="1">Endoplasmic reticulum membrane</location>
        <topology evidence="1">Single-pass membrane protein</topology>
    </subcellularLocation>
</comment>
<dbReference type="SUPFAM" id="SSF53756">
    <property type="entry name" value="UDP-Glycosyltransferase/glycogen phosphorylase"/>
    <property type="match status" value="1"/>
</dbReference>
<dbReference type="InterPro" id="IPR001296">
    <property type="entry name" value="Glyco_trans_1"/>
</dbReference>